<evidence type="ECO:0000313" key="1">
    <source>
        <dbReference type="Proteomes" id="UP000095283"/>
    </source>
</evidence>
<evidence type="ECO:0000313" key="2">
    <source>
        <dbReference type="WBParaSite" id="Hba_11555"/>
    </source>
</evidence>
<dbReference type="WBParaSite" id="Hba_11555">
    <property type="protein sequence ID" value="Hba_11555"/>
    <property type="gene ID" value="Hba_11555"/>
</dbReference>
<accession>A0A1I7X1W0</accession>
<sequence length="41" mass="4891">MSSQPIMDFSPVSISYVWYCMFEITEDRSLMKQSFGLHREL</sequence>
<organism evidence="1 2">
    <name type="scientific">Heterorhabditis bacteriophora</name>
    <name type="common">Entomopathogenic nematode worm</name>
    <dbReference type="NCBI Taxonomy" id="37862"/>
    <lineage>
        <taxon>Eukaryota</taxon>
        <taxon>Metazoa</taxon>
        <taxon>Ecdysozoa</taxon>
        <taxon>Nematoda</taxon>
        <taxon>Chromadorea</taxon>
        <taxon>Rhabditida</taxon>
        <taxon>Rhabditina</taxon>
        <taxon>Rhabditomorpha</taxon>
        <taxon>Strongyloidea</taxon>
        <taxon>Heterorhabditidae</taxon>
        <taxon>Heterorhabditis</taxon>
    </lineage>
</organism>
<keyword evidence="1" id="KW-1185">Reference proteome</keyword>
<proteinExistence type="predicted"/>
<name>A0A1I7X1W0_HETBA</name>
<dbReference type="AlphaFoldDB" id="A0A1I7X1W0"/>
<protein>
    <submittedName>
        <fullName evidence="2">Uncharacterized protein</fullName>
    </submittedName>
</protein>
<dbReference type="Proteomes" id="UP000095283">
    <property type="component" value="Unplaced"/>
</dbReference>
<reference evidence="2" key="1">
    <citation type="submission" date="2016-11" db="UniProtKB">
        <authorList>
            <consortium name="WormBaseParasite"/>
        </authorList>
    </citation>
    <scope>IDENTIFICATION</scope>
</reference>